<dbReference type="eggNOG" id="ENOG502RZJ8">
    <property type="taxonomic scope" value="Eukaryota"/>
</dbReference>
<dbReference type="Pfam" id="PF13679">
    <property type="entry name" value="Methyltransf_32"/>
    <property type="match status" value="1"/>
</dbReference>
<evidence type="ECO:0000313" key="3">
    <source>
        <dbReference type="Proteomes" id="UP000002729"/>
    </source>
</evidence>
<evidence type="ECO:0000259" key="1">
    <source>
        <dbReference type="Pfam" id="PF13679"/>
    </source>
</evidence>
<proteinExistence type="predicted"/>
<evidence type="ECO:0000313" key="2">
    <source>
        <dbReference type="EMBL" id="EGB03379.1"/>
    </source>
</evidence>
<dbReference type="OrthoDB" id="496551at2759"/>
<dbReference type="InParanoid" id="F0YNC3"/>
<dbReference type="EMBL" id="GL833173">
    <property type="protein sequence ID" value="EGB03379.1"/>
    <property type="molecule type" value="Genomic_DNA"/>
</dbReference>
<accession>F0YNC3</accession>
<reference evidence="2 3" key="1">
    <citation type="journal article" date="2011" name="Proc. Natl. Acad. Sci. U.S.A.">
        <title>Niche of harmful alga Aureococcus anophagefferens revealed through ecogenomics.</title>
        <authorList>
            <person name="Gobler C.J."/>
            <person name="Berry D.L."/>
            <person name="Dyhrman S.T."/>
            <person name="Wilhelm S.W."/>
            <person name="Salamov A."/>
            <person name="Lobanov A.V."/>
            <person name="Zhang Y."/>
            <person name="Collier J.L."/>
            <person name="Wurch L.L."/>
            <person name="Kustka A.B."/>
            <person name="Dill B.D."/>
            <person name="Shah M."/>
            <person name="VerBerkmoes N.C."/>
            <person name="Kuo A."/>
            <person name="Terry A."/>
            <person name="Pangilinan J."/>
            <person name="Lindquist E.A."/>
            <person name="Lucas S."/>
            <person name="Paulsen I.T."/>
            <person name="Hattenrath-Lehmann T.K."/>
            <person name="Talmage S.C."/>
            <person name="Walker E.A."/>
            <person name="Koch F."/>
            <person name="Burson A.M."/>
            <person name="Marcoval M.A."/>
            <person name="Tang Y.Z."/>
            <person name="Lecleir G.R."/>
            <person name="Coyne K.J."/>
            <person name="Berg G.M."/>
            <person name="Bertrand E.M."/>
            <person name="Saito M.A."/>
            <person name="Gladyshev V.N."/>
            <person name="Grigoriev I.V."/>
        </authorList>
    </citation>
    <scope>NUCLEOTIDE SEQUENCE [LARGE SCALE GENOMIC DNA]</scope>
    <source>
        <strain evidence="3">CCMP 1984</strain>
    </source>
</reference>
<feature type="domain" description="Methyltransferase" evidence="1">
    <location>
        <begin position="123"/>
        <end position="282"/>
    </location>
</feature>
<protein>
    <submittedName>
        <fullName evidence="2">Expressed protein</fullName>
    </submittedName>
</protein>
<dbReference type="GeneID" id="20228857"/>
<sequence>MMRAVLVGTMLAWRAGGLQRSHGCWSAGGLQQRAARSSVAAAPPKSFEAAPPQNIAAAPPQPIADASEPAFRAWLDESLRDAPRRDVYGGIYDECAAAVVRWRRRYHGNPQLWKRLMKERLVKELVECAPVIAATRDFVAEQHERVTIVDLCSGKGYLSMFLSELLPPDRVERCVLVDKAWPHCHAVPKPSHINWDHVYGSHDAPDGTTTSYFDAWPIRLTTSKQNLKCPSTTRGMVRAIFDRAPGPVAVLAVHLCGTLSLRALDLFNSQPATQFLVLKPCCLPPMLHAVRNETFVVGGHAFDAADVASHGKFRGGDWIGPPRRAIQPKFERWAAHLEAGALVRAGGRKSLERSEVAGLLALLERRYGTVRGAARAQLLATARGAVAREIALWSAPRLDAVDGLLPVGWAPRKGLDPPDAWRRACAACHVCAHAAASCEAVVAVDVGGRPPPSLLAAVGGGDGGPSLIGGGAVLKAGLGLVKRLRRKNGGHEAAAHAAAGLDDLAALGADARSALDGLADAFLRRVARLAHESRRKVVVDDRGRDRLGDAWLRGFLEQCARSLPPPHLRALRAGLATLEVDALLGAKHRRAALGGRIAALRDIFGDADDAAAALARSLGALHDLNGQRRRALLDAFAGLAPPDDANPRLEDSVAVADDAVQAQLAAMLEANGVDDLDPRAAARLLAVAD</sequence>
<dbReference type="Proteomes" id="UP000002729">
    <property type="component" value="Unassembled WGS sequence"/>
</dbReference>
<gene>
    <name evidence="2" type="ORF">AURANDRAFT_72739</name>
</gene>
<name>F0YNC3_AURAN</name>
<dbReference type="RefSeq" id="XP_009041910.1">
    <property type="nucleotide sequence ID" value="XM_009043662.1"/>
</dbReference>
<dbReference type="AlphaFoldDB" id="F0YNC3"/>
<organism evidence="3">
    <name type="scientific">Aureococcus anophagefferens</name>
    <name type="common">Harmful bloom alga</name>
    <dbReference type="NCBI Taxonomy" id="44056"/>
    <lineage>
        <taxon>Eukaryota</taxon>
        <taxon>Sar</taxon>
        <taxon>Stramenopiles</taxon>
        <taxon>Ochrophyta</taxon>
        <taxon>Pelagophyceae</taxon>
        <taxon>Pelagomonadales</taxon>
        <taxon>Pelagomonadaceae</taxon>
        <taxon>Aureococcus</taxon>
    </lineage>
</organism>
<keyword evidence="3" id="KW-1185">Reference proteome</keyword>
<dbReference type="InterPro" id="IPR025714">
    <property type="entry name" value="Methyltranfer_dom"/>
</dbReference>
<dbReference type="KEGG" id="aaf:AURANDRAFT_72739"/>